<dbReference type="InterPro" id="IPR006665">
    <property type="entry name" value="OmpA-like"/>
</dbReference>
<keyword evidence="5" id="KW-1185">Reference proteome</keyword>
<dbReference type="SUPFAM" id="SSF103088">
    <property type="entry name" value="OmpA-like"/>
    <property type="match status" value="1"/>
</dbReference>
<accession>A0ABQ3R4A5</accession>
<feature type="domain" description="eCIS core" evidence="3">
    <location>
        <begin position="83"/>
        <end position="154"/>
    </location>
</feature>
<dbReference type="RefSeq" id="WP_189993248.1">
    <property type="nucleotide sequence ID" value="NZ_BNCB01000005.1"/>
</dbReference>
<name>A0ABQ3R4A5_STRRR</name>
<comment type="caution">
    <text evidence="4">The sequence shown here is derived from an EMBL/GenBank/DDBJ whole genome shotgun (WGS) entry which is preliminary data.</text>
</comment>
<dbReference type="Gene3D" id="3.30.1330.60">
    <property type="entry name" value="OmpA-like domain"/>
    <property type="match status" value="1"/>
</dbReference>
<protein>
    <recommendedName>
        <fullName evidence="6">DUF4157 domain-containing protein</fullName>
    </recommendedName>
</protein>
<dbReference type="Pfam" id="PF13699">
    <property type="entry name" value="eCIS_core"/>
    <property type="match status" value="1"/>
</dbReference>
<feature type="compositionally biased region" description="Polar residues" evidence="1">
    <location>
        <begin position="460"/>
        <end position="470"/>
    </location>
</feature>
<dbReference type="InterPro" id="IPR036737">
    <property type="entry name" value="OmpA-like_sf"/>
</dbReference>
<evidence type="ECO:0000259" key="2">
    <source>
        <dbReference type="Pfam" id="PF00691"/>
    </source>
</evidence>
<feature type="region of interest" description="Disordered" evidence="1">
    <location>
        <begin position="41"/>
        <end position="88"/>
    </location>
</feature>
<gene>
    <name evidence="4" type="ORF">Srubr_05310</name>
</gene>
<feature type="region of interest" description="Disordered" evidence="1">
    <location>
        <begin position="1"/>
        <end position="28"/>
    </location>
</feature>
<reference evidence="5" key="1">
    <citation type="submission" date="2023-07" db="EMBL/GenBank/DDBJ databases">
        <title>Whole genome shotgun sequence of Streptomyces achromogenes subsp. rubradiris NBRC 14000.</title>
        <authorList>
            <person name="Komaki H."/>
            <person name="Tamura T."/>
        </authorList>
    </citation>
    <scope>NUCLEOTIDE SEQUENCE [LARGE SCALE GENOMIC DNA]</scope>
    <source>
        <strain evidence="5">NBRC 14000</strain>
    </source>
</reference>
<feature type="compositionally biased region" description="Basic and acidic residues" evidence="1">
    <location>
        <begin position="43"/>
        <end position="75"/>
    </location>
</feature>
<dbReference type="Pfam" id="PF00691">
    <property type="entry name" value="OmpA"/>
    <property type="match status" value="1"/>
</dbReference>
<feature type="compositionally biased region" description="Polar residues" evidence="1">
    <location>
        <begin position="183"/>
        <end position="194"/>
    </location>
</feature>
<organism evidence="4 5">
    <name type="scientific">Streptomyces rubradiris</name>
    <name type="common">Streptomyces achromogenes subsp. rubradiris</name>
    <dbReference type="NCBI Taxonomy" id="285531"/>
    <lineage>
        <taxon>Bacteria</taxon>
        <taxon>Bacillati</taxon>
        <taxon>Actinomycetota</taxon>
        <taxon>Actinomycetes</taxon>
        <taxon>Kitasatosporales</taxon>
        <taxon>Streptomycetaceae</taxon>
        <taxon>Streptomyces</taxon>
    </lineage>
</organism>
<dbReference type="EMBL" id="BNEA01000001">
    <property type="protein sequence ID" value="GHI50685.1"/>
    <property type="molecule type" value="Genomic_DNA"/>
</dbReference>
<proteinExistence type="predicted"/>
<feature type="domain" description="OmpA-like" evidence="2">
    <location>
        <begin position="605"/>
        <end position="690"/>
    </location>
</feature>
<feature type="region of interest" description="Disordered" evidence="1">
    <location>
        <begin position="449"/>
        <end position="478"/>
    </location>
</feature>
<dbReference type="Proteomes" id="UP000646738">
    <property type="component" value="Unassembled WGS sequence"/>
</dbReference>
<feature type="region of interest" description="Disordered" evidence="1">
    <location>
        <begin position="149"/>
        <end position="232"/>
    </location>
</feature>
<evidence type="ECO:0000313" key="4">
    <source>
        <dbReference type="EMBL" id="GHI50685.1"/>
    </source>
</evidence>
<evidence type="ECO:0008006" key="6">
    <source>
        <dbReference type="Google" id="ProtNLM"/>
    </source>
</evidence>
<evidence type="ECO:0000256" key="1">
    <source>
        <dbReference type="SAM" id="MobiDB-lite"/>
    </source>
</evidence>
<evidence type="ECO:0000313" key="5">
    <source>
        <dbReference type="Proteomes" id="UP000646738"/>
    </source>
</evidence>
<sequence>MRLHQGKRPASSGGQDRNLRAAAPGGLLGLQAGIGNQAVLRMMRRDRGEEESADSGERGHEDAVQRTPDRSDVEAGLRAPGRPLDPSTLARKEEQFQADLSGVRLHSGAAAERAAAAVQARAFTVNQDIVIGRGGWDSKTLDHELTHAVRNQQKPSVGHPTGGGFSMTHTGDAEEREADANSERMSSGGPSSVQGEGAGVRHGTTAGVASEPRLQRYANDPDNPAAPQYDEASGDQLPAFAVNQPVVTVRLDEQGEFQGGLSRYGAAAEPVTLSWSNDQTVAMNSQFGAKEFYATAAVLDAANKALAEAGSYVRLAKGGHSLTSSNGNRLSVVRPRAAGDRDEVVLTKFMHLVQNECVEVAEKLTSGRLLDQGIFRGPDGKGVTAPIGTRGASLPRLADALTSSKPPMTPEQAARAVQTGDPTVAPGEAYGTSLRNQRLRQQEHAIGINEHARGQVGEALTTQTIGSRTSPGEKDTFDYSRNRVHTGRIWSYHYATLVAQSSDGADQITMENFNRSALMEELLQEAAKQTAQAYVEANPGKVMPAEEARQVARRLLEQETKSAMGDMWYFRMYEPGGERSFHAKNRDDALNPMTVATTSIPHLRFEEHSDTLTSLSKSQLQRTAEMWRQSSAPIVVEGHARGGTFALRNLAEKRAEAVVTELVRQGIARDRITVKTNSRSDQAFAAVYPADRPEHYVPGPR</sequence>
<dbReference type="InterPro" id="IPR025295">
    <property type="entry name" value="eCIS_core_dom"/>
</dbReference>
<evidence type="ECO:0000259" key="3">
    <source>
        <dbReference type="Pfam" id="PF13699"/>
    </source>
</evidence>